<keyword evidence="8" id="KW-1185">Reference proteome</keyword>
<feature type="domain" description="Alcohol dehydrogenase-like N-terminal" evidence="5">
    <location>
        <begin position="27"/>
        <end position="139"/>
    </location>
</feature>
<dbReference type="Gene3D" id="3.90.180.10">
    <property type="entry name" value="Medium-chain alcohol dehydrogenases, catalytic domain"/>
    <property type="match status" value="1"/>
</dbReference>
<dbReference type="RefSeq" id="WP_106269779.1">
    <property type="nucleotide sequence ID" value="NZ_PVTX01000016.1"/>
</dbReference>
<dbReference type="InterPro" id="IPR011032">
    <property type="entry name" value="GroES-like_sf"/>
</dbReference>
<evidence type="ECO:0000256" key="1">
    <source>
        <dbReference type="ARBA" id="ARBA00001947"/>
    </source>
</evidence>
<organism evidence="7 8">
    <name type="scientific">Isoptericola halotolerans</name>
    <dbReference type="NCBI Taxonomy" id="300560"/>
    <lineage>
        <taxon>Bacteria</taxon>
        <taxon>Bacillati</taxon>
        <taxon>Actinomycetota</taxon>
        <taxon>Actinomycetes</taxon>
        <taxon>Micrococcales</taxon>
        <taxon>Promicromonosporaceae</taxon>
        <taxon>Isoptericola</taxon>
    </lineage>
</organism>
<gene>
    <name evidence="7" type="ORF">BCL65_11642</name>
</gene>
<accession>A0ABX5EC50</accession>
<dbReference type="EMBL" id="PVTX01000016">
    <property type="protein sequence ID" value="PRZ03020.1"/>
    <property type="molecule type" value="Genomic_DNA"/>
</dbReference>
<proteinExistence type="predicted"/>
<dbReference type="SUPFAM" id="SSF50129">
    <property type="entry name" value="GroES-like"/>
    <property type="match status" value="1"/>
</dbReference>
<evidence type="ECO:0000256" key="3">
    <source>
        <dbReference type="ARBA" id="ARBA00022833"/>
    </source>
</evidence>
<dbReference type="Gene3D" id="3.40.50.720">
    <property type="entry name" value="NAD(P)-binding Rossmann-like Domain"/>
    <property type="match status" value="1"/>
</dbReference>
<dbReference type="Proteomes" id="UP000239895">
    <property type="component" value="Unassembled WGS sequence"/>
</dbReference>
<dbReference type="SUPFAM" id="SSF51735">
    <property type="entry name" value="NAD(P)-binding Rossmann-fold domains"/>
    <property type="match status" value="1"/>
</dbReference>
<evidence type="ECO:0000259" key="5">
    <source>
        <dbReference type="Pfam" id="PF08240"/>
    </source>
</evidence>
<evidence type="ECO:0000313" key="8">
    <source>
        <dbReference type="Proteomes" id="UP000239895"/>
    </source>
</evidence>
<keyword evidence="4" id="KW-0560">Oxidoreductase</keyword>
<dbReference type="CDD" id="cd08230">
    <property type="entry name" value="glucose_DH"/>
    <property type="match status" value="1"/>
</dbReference>
<dbReference type="Pfam" id="PF16912">
    <property type="entry name" value="Glu_dehyd_C"/>
    <property type="match status" value="1"/>
</dbReference>
<evidence type="ECO:0000259" key="6">
    <source>
        <dbReference type="Pfam" id="PF16912"/>
    </source>
</evidence>
<dbReference type="InterPro" id="IPR036291">
    <property type="entry name" value="NAD(P)-bd_dom_sf"/>
</dbReference>
<evidence type="ECO:0000256" key="4">
    <source>
        <dbReference type="ARBA" id="ARBA00023002"/>
    </source>
</evidence>
<sequence>MQALTIRPGRPGSLAVTDVPEPGPELGAILVEGVALGVCGTDREIAAGEHGEAPGGRDRLVLGHESLGRVLEAPEGSGWTAGDLVAGVVRRPDPVPCGACARGRFDMCRNGRFTERGIQGVDGFGSERWRIEPDYAVPVDASLGSLGFLVEPTSVVAKAWEQVELVGQRSWFDPDSVLVTGAGPIGLLAALLGVQRGLDVHVLDQVSDGPKPELVRALGATYHAEPVDEVMATLRPEVVLEATGASSVVVDVLSGTARYGVVCLLGVSPAGRSVRIDAGGVNREFVLENDALIGSVNANQEHFRAAATALAGADHDWLGRLVTRRVPFDRAAEALEPRSGDIKTVIEL</sequence>
<name>A0ABX5EC50_9MICO</name>
<evidence type="ECO:0000256" key="2">
    <source>
        <dbReference type="ARBA" id="ARBA00022723"/>
    </source>
</evidence>
<feature type="domain" description="Glucose dehydrogenase C-terminal" evidence="6">
    <location>
        <begin position="146"/>
        <end position="348"/>
    </location>
</feature>
<dbReference type="PANTHER" id="PTHR43189">
    <property type="entry name" value="ZINC-TYPE ALCOHOL DEHYDROGENASE-LIKE PROTEIN C1198.01-RELATED"/>
    <property type="match status" value="1"/>
</dbReference>
<dbReference type="PANTHER" id="PTHR43189:SF2">
    <property type="entry name" value="GLUCOSE 1-DEHYDROGENASE"/>
    <property type="match status" value="1"/>
</dbReference>
<dbReference type="InterPro" id="IPR031640">
    <property type="entry name" value="Glu_dehyd_C"/>
</dbReference>
<keyword evidence="2" id="KW-0479">Metal-binding</keyword>
<protein>
    <submittedName>
        <fullName evidence="7">Threonine dehydrogenase-like Zn-dependent dehydrogenase</fullName>
    </submittedName>
</protein>
<dbReference type="Pfam" id="PF08240">
    <property type="entry name" value="ADH_N"/>
    <property type="match status" value="1"/>
</dbReference>
<keyword evidence="3" id="KW-0862">Zinc</keyword>
<reference evidence="7 8" key="1">
    <citation type="submission" date="2018-03" db="EMBL/GenBank/DDBJ databases">
        <title>Comparative analysis of microorganisms from saline springs in Andes Mountain Range, Colombia.</title>
        <authorList>
            <person name="Rubin E."/>
        </authorList>
    </citation>
    <scope>NUCLEOTIDE SEQUENCE [LARGE SCALE GENOMIC DNA]</scope>
    <source>
        <strain evidence="7 8">CG 23</strain>
    </source>
</reference>
<dbReference type="InterPro" id="IPR013154">
    <property type="entry name" value="ADH-like_N"/>
</dbReference>
<comment type="cofactor">
    <cofactor evidence="1">
        <name>Zn(2+)</name>
        <dbReference type="ChEBI" id="CHEBI:29105"/>
    </cofactor>
</comment>
<comment type="caution">
    <text evidence="7">The sequence shown here is derived from an EMBL/GenBank/DDBJ whole genome shotgun (WGS) entry which is preliminary data.</text>
</comment>
<evidence type="ECO:0000313" key="7">
    <source>
        <dbReference type="EMBL" id="PRZ03020.1"/>
    </source>
</evidence>